<dbReference type="GO" id="GO:0004180">
    <property type="term" value="F:carboxypeptidase activity"/>
    <property type="evidence" value="ECO:0007669"/>
    <property type="project" value="UniProtKB-KW"/>
</dbReference>
<dbReference type="RefSeq" id="WP_194450414.1">
    <property type="nucleotide sequence ID" value="NZ_CP063849.1"/>
</dbReference>
<dbReference type="GO" id="GO:0046872">
    <property type="term" value="F:metal ion binding"/>
    <property type="evidence" value="ECO:0007669"/>
    <property type="project" value="UniProtKB-KW"/>
</dbReference>
<evidence type="ECO:0000256" key="13">
    <source>
        <dbReference type="ARBA" id="ARBA00022833"/>
    </source>
</evidence>
<evidence type="ECO:0000256" key="20">
    <source>
        <dbReference type="ARBA" id="ARBA00033328"/>
    </source>
</evidence>
<evidence type="ECO:0000256" key="16">
    <source>
        <dbReference type="ARBA" id="ARBA00023145"/>
    </source>
</evidence>
<evidence type="ECO:0000256" key="9">
    <source>
        <dbReference type="ARBA" id="ARBA00022723"/>
    </source>
</evidence>
<dbReference type="InterPro" id="IPR007484">
    <property type="entry name" value="Peptidase_M28"/>
</dbReference>
<evidence type="ECO:0000256" key="11">
    <source>
        <dbReference type="ARBA" id="ARBA00022801"/>
    </source>
</evidence>
<dbReference type="Pfam" id="PF04389">
    <property type="entry name" value="Peptidase_M28"/>
    <property type="match status" value="1"/>
</dbReference>
<evidence type="ECO:0000256" key="19">
    <source>
        <dbReference type="ARBA" id="ARBA00025833"/>
    </source>
</evidence>
<keyword evidence="11 24" id="KW-0378">Hydrolase</keyword>
<keyword evidence="25" id="KW-1185">Reference proteome</keyword>
<dbReference type="EMBL" id="CP063849">
    <property type="protein sequence ID" value="QOY88752.1"/>
    <property type="molecule type" value="Genomic_DNA"/>
</dbReference>
<keyword evidence="12" id="KW-0256">Endoplasmic reticulum</keyword>
<evidence type="ECO:0000256" key="7">
    <source>
        <dbReference type="ARBA" id="ARBA00022645"/>
    </source>
</evidence>
<keyword evidence="16" id="KW-0865">Zymogen</keyword>
<dbReference type="GO" id="GO:0005576">
    <property type="term" value="C:extracellular region"/>
    <property type="evidence" value="ECO:0007669"/>
    <property type="project" value="UniProtKB-SubCell"/>
</dbReference>
<dbReference type="GO" id="GO:0005764">
    <property type="term" value="C:lysosome"/>
    <property type="evidence" value="ECO:0007669"/>
    <property type="project" value="UniProtKB-SubCell"/>
</dbReference>
<evidence type="ECO:0000313" key="24">
    <source>
        <dbReference type="EMBL" id="QOY88752.1"/>
    </source>
</evidence>
<evidence type="ECO:0000256" key="8">
    <source>
        <dbReference type="ARBA" id="ARBA00022670"/>
    </source>
</evidence>
<dbReference type="PANTHER" id="PTHR12053">
    <property type="entry name" value="PROTEASE FAMILY M28 PLASMA GLUTAMATE CARBOXYPEPTIDASE-RELATED"/>
    <property type="match status" value="1"/>
</dbReference>
<comment type="subunit">
    <text evidence="19">Homodimer. The monomeric form is inactive while the homodimer is active.</text>
</comment>
<dbReference type="PANTHER" id="PTHR12053:SF3">
    <property type="entry name" value="CARBOXYPEPTIDASE Q"/>
    <property type="match status" value="1"/>
</dbReference>
<protein>
    <recommendedName>
        <fullName evidence="5">Carboxypeptidase Q</fullName>
    </recommendedName>
    <alternativeName>
        <fullName evidence="20">Plasma glutamate carboxypeptidase</fullName>
    </alternativeName>
</protein>
<dbReference type="AlphaFoldDB" id="A0A7S7NS30"/>
<dbReference type="Proteomes" id="UP000593892">
    <property type="component" value="Chromosome"/>
</dbReference>
<gene>
    <name evidence="24" type="ORF">IRI77_01955</name>
</gene>
<evidence type="ECO:0000313" key="25">
    <source>
        <dbReference type="Proteomes" id="UP000593892"/>
    </source>
</evidence>
<dbReference type="SUPFAM" id="SSF53187">
    <property type="entry name" value="Zn-dependent exopeptidases"/>
    <property type="match status" value="1"/>
</dbReference>
<dbReference type="InterPro" id="IPR039866">
    <property type="entry name" value="CPQ"/>
</dbReference>
<dbReference type="KEGG" id="pfer:IRI77_01955"/>
<evidence type="ECO:0000256" key="3">
    <source>
        <dbReference type="ARBA" id="ARBA00004555"/>
    </source>
</evidence>
<feature type="signal peptide" evidence="22">
    <location>
        <begin position="1"/>
        <end position="16"/>
    </location>
</feature>
<evidence type="ECO:0000256" key="4">
    <source>
        <dbReference type="ARBA" id="ARBA00004613"/>
    </source>
</evidence>
<organism evidence="24 25">
    <name type="scientific">Paludibaculum fermentans</name>
    <dbReference type="NCBI Taxonomy" id="1473598"/>
    <lineage>
        <taxon>Bacteria</taxon>
        <taxon>Pseudomonadati</taxon>
        <taxon>Acidobacteriota</taxon>
        <taxon>Terriglobia</taxon>
        <taxon>Bryobacterales</taxon>
        <taxon>Bryobacteraceae</taxon>
        <taxon>Paludibaculum</taxon>
    </lineage>
</organism>
<evidence type="ECO:0000256" key="17">
    <source>
        <dbReference type="ARBA" id="ARBA00023180"/>
    </source>
</evidence>
<evidence type="ECO:0000256" key="15">
    <source>
        <dbReference type="ARBA" id="ARBA00023049"/>
    </source>
</evidence>
<feature type="compositionally biased region" description="Gly residues" evidence="21">
    <location>
        <begin position="186"/>
        <end position="195"/>
    </location>
</feature>
<dbReference type="Gene3D" id="3.40.630.10">
    <property type="entry name" value="Zn peptidases"/>
    <property type="match status" value="2"/>
</dbReference>
<keyword evidence="13" id="KW-0862">Zinc</keyword>
<evidence type="ECO:0000256" key="10">
    <source>
        <dbReference type="ARBA" id="ARBA00022729"/>
    </source>
</evidence>
<feature type="chain" id="PRO_5032476677" description="Carboxypeptidase Q" evidence="22">
    <location>
        <begin position="17"/>
        <end position="525"/>
    </location>
</feature>
<dbReference type="GO" id="GO:0070573">
    <property type="term" value="F:metallodipeptidase activity"/>
    <property type="evidence" value="ECO:0007669"/>
    <property type="project" value="InterPro"/>
</dbReference>
<keyword evidence="8" id="KW-0645">Protease</keyword>
<evidence type="ECO:0000256" key="21">
    <source>
        <dbReference type="SAM" id="MobiDB-lite"/>
    </source>
</evidence>
<feature type="region of interest" description="Disordered" evidence="21">
    <location>
        <begin position="183"/>
        <end position="208"/>
    </location>
</feature>
<dbReference type="GO" id="GO:0006508">
    <property type="term" value="P:proteolysis"/>
    <property type="evidence" value="ECO:0007669"/>
    <property type="project" value="UniProtKB-KW"/>
</dbReference>
<evidence type="ECO:0000256" key="1">
    <source>
        <dbReference type="ARBA" id="ARBA00004240"/>
    </source>
</evidence>
<sequence length="525" mass="56964">MRLALLLLASALLVTAEERINSDVNQKLRKEEAANSQVMKTLHMLTDRYGPRLTGSPNHEAAAKWARDKMTEWGLKNAHLESWDFGHPGWLNERASGYVTAPVKDNLVFEVLSWTPSTKGAAKSQAVLVDPPKTPTQEELTAWLAANKDKVSGRIVMVGKPTVVPVNFTAVAKRMDDEALQRRLSGQGGPGGPGGPNRTPPAKPEPGKLTAAQVNTQLDEWLVAGGALVRVNDAAMAHGMVRAFNNRSYDLAKVVPTVVLRNEDYGRIARLLDDGEKVEMEFDITNHVYPEGKTTYNVVAEIPGTDKADEVVMLGGHLDSWHSATGATDNGIGSSMMMEAARLIQSLGEKPRRTIRIALWSAEEQGLLGSQAYVKEHFGTFEEPKAEFGKLVAYFNIDSGTGRVRMANVFGPQEAADVLKSALDPFADLGVAGASASKSRRTGGTDSTSFNAAGLAGIGLGQDPIEYFGTTWHTNLDTYERIVPEDAMNASIVIAGAVWHLANRDEMLPRFTKEQMPEPVKPGRD</sequence>
<evidence type="ECO:0000256" key="5">
    <source>
        <dbReference type="ARBA" id="ARBA00014116"/>
    </source>
</evidence>
<evidence type="ECO:0000256" key="14">
    <source>
        <dbReference type="ARBA" id="ARBA00023034"/>
    </source>
</evidence>
<evidence type="ECO:0000259" key="23">
    <source>
        <dbReference type="Pfam" id="PF04389"/>
    </source>
</evidence>
<accession>A0A7S7NS30</accession>
<comment type="subcellular location">
    <subcellularLocation>
        <location evidence="1">Endoplasmic reticulum</location>
    </subcellularLocation>
    <subcellularLocation>
        <location evidence="3">Golgi apparatus</location>
    </subcellularLocation>
    <subcellularLocation>
        <location evidence="2">Lysosome</location>
    </subcellularLocation>
    <subcellularLocation>
        <location evidence="4">Secreted</location>
    </subcellularLocation>
</comment>
<evidence type="ECO:0000256" key="6">
    <source>
        <dbReference type="ARBA" id="ARBA00022525"/>
    </source>
</evidence>
<evidence type="ECO:0000256" key="18">
    <source>
        <dbReference type="ARBA" id="ARBA00023228"/>
    </source>
</evidence>
<reference evidence="24 25" key="1">
    <citation type="submission" date="2020-10" db="EMBL/GenBank/DDBJ databases">
        <title>Complete genome sequence of Paludibaculum fermentans P105T, a facultatively anaerobic acidobacterium capable of dissimilatory Fe(III) reduction.</title>
        <authorList>
            <person name="Dedysh S.N."/>
            <person name="Beletsky A.V."/>
            <person name="Kulichevskaya I.S."/>
            <person name="Mardanov A.V."/>
            <person name="Ravin N.V."/>
        </authorList>
    </citation>
    <scope>NUCLEOTIDE SEQUENCE [LARGE SCALE GENOMIC DNA]</scope>
    <source>
        <strain evidence="24 25">P105</strain>
    </source>
</reference>
<evidence type="ECO:0000256" key="2">
    <source>
        <dbReference type="ARBA" id="ARBA00004371"/>
    </source>
</evidence>
<keyword evidence="14" id="KW-0333">Golgi apparatus</keyword>
<keyword evidence="9" id="KW-0479">Metal-binding</keyword>
<evidence type="ECO:0000256" key="22">
    <source>
        <dbReference type="SAM" id="SignalP"/>
    </source>
</evidence>
<keyword evidence="7" id="KW-0121">Carboxypeptidase</keyword>
<keyword evidence="15" id="KW-0482">Metalloprotease</keyword>
<keyword evidence="10 22" id="KW-0732">Signal</keyword>
<keyword evidence="17" id="KW-0325">Glycoprotein</keyword>
<proteinExistence type="predicted"/>
<name>A0A7S7NS30_PALFE</name>
<keyword evidence="18" id="KW-0458">Lysosome</keyword>
<evidence type="ECO:0000256" key="12">
    <source>
        <dbReference type="ARBA" id="ARBA00022824"/>
    </source>
</evidence>
<feature type="domain" description="Peptidase M28" evidence="23">
    <location>
        <begin position="297"/>
        <end position="494"/>
    </location>
</feature>
<keyword evidence="6" id="KW-0964">Secreted</keyword>